<reference evidence="5 6" key="1">
    <citation type="submission" date="2016-10" db="EMBL/GenBank/DDBJ databases">
        <authorList>
            <person name="de Groot N.N."/>
        </authorList>
    </citation>
    <scope>NUCLEOTIDE SEQUENCE [LARGE SCALE GENOMIC DNA]</scope>
    <source>
        <strain evidence="5 6">MP1X4</strain>
    </source>
</reference>
<dbReference type="Pfam" id="PF08241">
    <property type="entry name" value="Methyltransf_11"/>
    <property type="match status" value="1"/>
</dbReference>
<dbReference type="OrthoDB" id="9797252at2"/>
<dbReference type="RefSeq" id="WP_091377134.1">
    <property type="nucleotide sequence ID" value="NZ_LT629740.1"/>
</dbReference>
<organism evidence="5 6">
    <name type="scientific">Mucilaginibacter mallensis</name>
    <dbReference type="NCBI Taxonomy" id="652787"/>
    <lineage>
        <taxon>Bacteria</taxon>
        <taxon>Pseudomonadati</taxon>
        <taxon>Bacteroidota</taxon>
        <taxon>Sphingobacteriia</taxon>
        <taxon>Sphingobacteriales</taxon>
        <taxon>Sphingobacteriaceae</taxon>
        <taxon>Mucilaginibacter</taxon>
    </lineage>
</organism>
<dbReference type="SUPFAM" id="SSF53335">
    <property type="entry name" value="S-adenosyl-L-methionine-dependent methyltransferases"/>
    <property type="match status" value="1"/>
</dbReference>
<evidence type="ECO:0000259" key="4">
    <source>
        <dbReference type="Pfam" id="PF08241"/>
    </source>
</evidence>
<evidence type="ECO:0000256" key="3">
    <source>
        <dbReference type="ARBA" id="ARBA00022679"/>
    </source>
</evidence>
<keyword evidence="2 5" id="KW-0489">Methyltransferase</keyword>
<evidence type="ECO:0000313" key="5">
    <source>
        <dbReference type="EMBL" id="SDT55073.1"/>
    </source>
</evidence>
<feature type="domain" description="Methyltransferase type 11" evidence="4">
    <location>
        <begin position="45"/>
        <end position="136"/>
    </location>
</feature>
<comment type="similarity">
    <text evidence="1">Belongs to the methyltransferase superfamily.</text>
</comment>
<evidence type="ECO:0000256" key="2">
    <source>
        <dbReference type="ARBA" id="ARBA00022603"/>
    </source>
</evidence>
<name>A0A1H2BA29_MUCMA</name>
<dbReference type="Proteomes" id="UP000199679">
    <property type="component" value="Chromosome I"/>
</dbReference>
<keyword evidence="6" id="KW-1185">Reference proteome</keyword>
<evidence type="ECO:0000313" key="6">
    <source>
        <dbReference type="Proteomes" id="UP000199679"/>
    </source>
</evidence>
<keyword evidence="3 5" id="KW-0808">Transferase</keyword>
<protein>
    <submittedName>
        <fullName evidence="5">Methyltransferase domain-containing protein</fullName>
    </submittedName>
</protein>
<dbReference type="InterPro" id="IPR013216">
    <property type="entry name" value="Methyltransf_11"/>
</dbReference>
<dbReference type="AlphaFoldDB" id="A0A1H2BA29"/>
<gene>
    <name evidence="5" type="ORF">SAMN05216490_3999</name>
</gene>
<dbReference type="GO" id="GO:0032259">
    <property type="term" value="P:methylation"/>
    <property type="evidence" value="ECO:0007669"/>
    <property type="project" value="UniProtKB-KW"/>
</dbReference>
<dbReference type="GO" id="GO:0008757">
    <property type="term" value="F:S-adenosylmethionine-dependent methyltransferase activity"/>
    <property type="evidence" value="ECO:0007669"/>
    <property type="project" value="InterPro"/>
</dbReference>
<dbReference type="EMBL" id="LT629740">
    <property type="protein sequence ID" value="SDT55073.1"/>
    <property type="molecule type" value="Genomic_DNA"/>
</dbReference>
<evidence type="ECO:0000256" key="1">
    <source>
        <dbReference type="ARBA" id="ARBA00008361"/>
    </source>
</evidence>
<dbReference type="InterPro" id="IPR029063">
    <property type="entry name" value="SAM-dependent_MTases_sf"/>
</dbReference>
<sequence>MPSDSTKRFSDRVDNYIKFRPGYPPEVLAFLKQECKLNAESVIADVGAGTGIFTKLLLDEGYKVYAVEPNQPMRDAAVDQLSAYKTFTPVDGTAETTTLPAKSIDLIVCAQAFHWFNDAKTKVEFNQILKDKGKAALIWNSRLTDVDEFARAYEALLKHDGIDYNKVNHRKVRDIDFKAFFKDGIYTLTKYANTQIFDEAGLIGRAYSSSYVPKEDTPEGEKFLILLKDIFNRYNVDGKVSFVYETEIYLGEV</sequence>
<dbReference type="Gene3D" id="3.40.50.150">
    <property type="entry name" value="Vaccinia Virus protein VP39"/>
    <property type="match status" value="1"/>
</dbReference>
<dbReference type="CDD" id="cd02440">
    <property type="entry name" value="AdoMet_MTases"/>
    <property type="match status" value="1"/>
</dbReference>
<accession>A0A1H2BA29</accession>
<proteinExistence type="inferred from homology"/>
<dbReference type="InterPro" id="IPR051052">
    <property type="entry name" value="Diverse_substrate_MTase"/>
</dbReference>
<dbReference type="STRING" id="652787.SAMN05216490_3999"/>
<dbReference type="PANTHER" id="PTHR44942:SF4">
    <property type="entry name" value="METHYLTRANSFERASE TYPE 11 DOMAIN-CONTAINING PROTEIN"/>
    <property type="match status" value="1"/>
</dbReference>
<dbReference type="PANTHER" id="PTHR44942">
    <property type="entry name" value="METHYLTRANSF_11 DOMAIN-CONTAINING PROTEIN"/>
    <property type="match status" value="1"/>
</dbReference>